<dbReference type="RefSeq" id="XP_010934554.3">
    <property type="nucleotide sequence ID" value="XM_010936252.3"/>
</dbReference>
<evidence type="ECO:0000256" key="1">
    <source>
        <dbReference type="ARBA" id="ARBA00004648"/>
    </source>
</evidence>
<feature type="region of interest" description="Disordered" evidence="11">
    <location>
        <begin position="50"/>
        <end position="69"/>
    </location>
</feature>
<dbReference type="Pfam" id="PF03141">
    <property type="entry name" value="Methyltransf_29"/>
    <property type="match status" value="1"/>
</dbReference>
<reference evidence="13" key="1">
    <citation type="submission" date="2025-08" db="UniProtKB">
        <authorList>
            <consortium name="RefSeq"/>
        </authorList>
    </citation>
    <scope>IDENTIFICATION</scope>
</reference>
<evidence type="ECO:0000256" key="3">
    <source>
        <dbReference type="ARBA" id="ARBA00022603"/>
    </source>
</evidence>
<gene>
    <name evidence="13" type="primary">LOC105054679</name>
</gene>
<organism evidence="12 13">
    <name type="scientific">Elaeis guineensis var. tenera</name>
    <name type="common">Oil palm</name>
    <dbReference type="NCBI Taxonomy" id="51953"/>
    <lineage>
        <taxon>Eukaryota</taxon>
        <taxon>Viridiplantae</taxon>
        <taxon>Streptophyta</taxon>
        <taxon>Embryophyta</taxon>
        <taxon>Tracheophyta</taxon>
        <taxon>Spermatophyta</taxon>
        <taxon>Magnoliopsida</taxon>
        <taxon>Liliopsida</taxon>
        <taxon>Arecaceae</taxon>
        <taxon>Arecoideae</taxon>
        <taxon>Cocoseae</taxon>
        <taxon>Elaeidinae</taxon>
        <taxon>Elaeis</taxon>
    </lineage>
</organism>
<evidence type="ECO:0000256" key="9">
    <source>
        <dbReference type="ARBA" id="ARBA00023180"/>
    </source>
</evidence>
<dbReference type="EC" id="2.1.1.-" evidence="10"/>
<protein>
    <recommendedName>
        <fullName evidence="10">Methyltransferase</fullName>
        <ecNumber evidence="10">2.1.1.-</ecNumber>
    </recommendedName>
</protein>
<evidence type="ECO:0000256" key="10">
    <source>
        <dbReference type="RuleBase" id="RU366043"/>
    </source>
</evidence>
<dbReference type="InterPro" id="IPR004159">
    <property type="entry name" value="Put_SAM_MeTrfase"/>
</dbReference>
<evidence type="ECO:0000256" key="8">
    <source>
        <dbReference type="ARBA" id="ARBA00023136"/>
    </source>
</evidence>
<feature type="transmembrane region" description="Helical" evidence="10">
    <location>
        <begin position="21"/>
        <end position="40"/>
    </location>
</feature>
<dbReference type="KEGG" id="egu:105054679"/>
<accession>A0A6I9RZ23</accession>
<dbReference type="GO" id="GO:0005768">
    <property type="term" value="C:endosome"/>
    <property type="evidence" value="ECO:0007669"/>
    <property type="project" value="TreeGrafter"/>
</dbReference>
<dbReference type="Gene3D" id="3.40.50.150">
    <property type="entry name" value="Vaccinia Virus protein VP39"/>
    <property type="match status" value="1"/>
</dbReference>
<keyword evidence="7 10" id="KW-1133">Transmembrane helix</keyword>
<evidence type="ECO:0000256" key="6">
    <source>
        <dbReference type="ARBA" id="ARBA00022968"/>
    </source>
</evidence>
<dbReference type="PANTHER" id="PTHR10108:SF1049">
    <property type="entry name" value="METHYLTRANSFERASE"/>
    <property type="match status" value="1"/>
</dbReference>
<keyword evidence="3 10" id="KW-0489">Methyltransferase</keyword>
<dbReference type="GO" id="GO:0008168">
    <property type="term" value="F:methyltransferase activity"/>
    <property type="evidence" value="ECO:0007669"/>
    <property type="project" value="UniProtKB-UniRule"/>
</dbReference>
<proteinExistence type="inferred from homology"/>
<dbReference type="GO" id="GO:0005789">
    <property type="term" value="C:endoplasmic reticulum membrane"/>
    <property type="evidence" value="ECO:0007669"/>
    <property type="project" value="UniProtKB-SubCell"/>
</dbReference>
<name>A0A6I9RZ23_ELAGV</name>
<comment type="similarity">
    <text evidence="2 10">Belongs to the methyltransferase superfamily.</text>
</comment>
<dbReference type="PANTHER" id="PTHR10108">
    <property type="entry name" value="SAM-DEPENDENT METHYLTRANSFERASE"/>
    <property type="match status" value="1"/>
</dbReference>
<dbReference type="SUPFAM" id="SSF53335">
    <property type="entry name" value="S-adenosyl-L-methionine-dependent methyltransferases"/>
    <property type="match status" value="2"/>
</dbReference>
<evidence type="ECO:0000256" key="5">
    <source>
        <dbReference type="ARBA" id="ARBA00022692"/>
    </source>
</evidence>
<keyword evidence="12" id="KW-1185">Reference proteome</keyword>
<evidence type="ECO:0000256" key="11">
    <source>
        <dbReference type="SAM" id="MobiDB-lite"/>
    </source>
</evidence>
<keyword evidence="9 10" id="KW-0325">Glycoprotein</keyword>
<evidence type="ECO:0000256" key="2">
    <source>
        <dbReference type="ARBA" id="ARBA00008361"/>
    </source>
</evidence>
<evidence type="ECO:0000256" key="4">
    <source>
        <dbReference type="ARBA" id="ARBA00022679"/>
    </source>
</evidence>
<dbReference type="InterPro" id="IPR029063">
    <property type="entry name" value="SAM-dependent_MTases_sf"/>
</dbReference>
<comment type="subcellular location">
    <subcellularLocation>
        <location evidence="1">Endoplasmic reticulum membrane</location>
        <topology evidence="1">Single-pass type II membrane protein</topology>
    </subcellularLocation>
    <subcellularLocation>
        <location evidence="10">Membrane</location>
        <topology evidence="10">Single-pass type II membrane protein</topology>
    </subcellularLocation>
</comment>
<evidence type="ECO:0000313" key="12">
    <source>
        <dbReference type="Proteomes" id="UP000504607"/>
    </source>
</evidence>
<dbReference type="GO" id="GO:0032259">
    <property type="term" value="P:methylation"/>
    <property type="evidence" value="ECO:0007669"/>
    <property type="project" value="UniProtKB-KW"/>
</dbReference>
<keyword evidence="8 10" id="KW-0472">Membrane</keyword>
<dbReference type="FunFam" id="3.40.50.150:FF:000123">
    <property type="entry name" value="Putative methyltransferase PMT15"/>
    <property type="match status" value="1"/>
</dbReference>
<sequence length="608" mass="68073">MLKVTTTTTRLSNPEKKTPDLFPFLLLALLCSASYLLAAFQRTSGGGAAPFSSSSVSSNTTTNTTISTSAAGGGRHFPVCDAMYTDYTPCHDHSRSLRFPRARHAHMERHCPAKNELLRCLVPPPAGYRRPLPWPESRDAAWFANVPYKKLVAEKGNQSWVRVEGDRFRFPGGGTTFPRGADSYIKEIGRLIPLHDGSIRTALDTGCGVASWGAYLLSQNILTMSFAPRDSHKAQVQLALERGLPAMLGIFAADRLPYPSRAFDMAHCSRCLIPWHLYDGLYLMEIDRILRPGGYWILSGPPINWKQHWKGWHMKQKDLSALQSTIEAIARSLCWKKLKEKEDIAIWQKPANHIGCNASRKASLMPGFCSAQEPDAAWYTKMGACITPLPKVAGMQEKAGGELEKWPKRLMAVPPRISSGSISGVTPQMFLQDTELWKRRVRYCKAASTELTQKGTHRNLLDMNSGLGGFAAAMIDDPVWVMNIVPTVAKIDTLGVIYERGLIGTYHDWCEAMSTYPRTYDLLHADSVFTLYKDRCEMEDILLEMDRILRPEGTVIFRDDVDILVRIKSITDGMSWNSRIVDHEDGPLQREKLLIAVKANWSISNQTQ</sequence>
<evidence type="ECO:0000313" key="13">
    <source>
        <dbReference type="RefSeq" id="XP_010934554.3"/>
    </source>
</evidence>
<dbReference type="Proteomes" id="UP000504607">
    <property type="component" value="Chromosome 12"/>
</dbReference>
<dbReference type="GO" id="GO:0005802">
    <property type="term" value="C:trans-Golgi network"/>
    <property type="evidence" value="ECO:0007669"/>
    <property type="project" value="TreeGrafter"/>
</dbReference>
<keyword evidence="5 10" id="KW-0812">Transmembrane</keyword>
<evidence type="ECO:0000256" key="7">
    <source>
        <dbReference type="ARBA" id="ARBA00022989"/>
    </source>
</evidence>
<dbReference type="AlphaFoldDB" id="A0A6I9RZ23"/>
<keyword evidence="6 10" id="KW-0735">Signal-anchor</keyword>
<keyword evidence="4 10" id="KW-0808">Transferase</keyword>
<dbReference type="InParanoid" id="A0A6I9RZ23"/>
<dbReference type="OrthoDB" id="2013972at2759"/>